<feature type="region of interest" description="Disordered" evidence="5">
    <location>
        <begin position="1"/>
        <end position="21"/>
    </location>
</feature>
<dbReference type="InterPro" id="IPR004864">
    <property type="entry name" value="LEA_2"/>
</dbReference>
<gene>
    <name evidence="8" type="ORF">Sangu_1002300</name>
</gene>
<keyword evidence="3 6" id="KW-1133">Transmembrane helix</keyword>
<sequence>MTASPAQHVVLPPGSRNPGSTGPPIYHHNVPAYSTNYPKKPGGKSCFRCICCCCCCLLLLIFVLAILTFFFYNMYKPKVPSYDIQDLQVKSFDLQPGSILNTELLVNVKADNPNSHIGFTYGDDSSIDVVYSDANLCTGKLPYFYQGHQNTTLMTIDLVGKSVLASGFQEDFAQRQKEGRIPLLVKVKVPLRIVIGNMPLRQFKVFLNCSLVVDSLTPNKKVGSYQVTPHFILSFEVQNKNQYLFGGE</sequence>
<reference evidence="8" key="2">
    <citation type="journal article" date="2024" name="Plant">
        <title>Genomic evolution and insights into agronomic trait innovations of Sesamum species.</title>
        <authorList>
            <person name="Miao H."/>
            <person name="Wang L."/>
            <person name="Qu L."/>
            <person name="Liu H."/>
            <person name="Sun Y."/>
            <person name="Le M."/>
            <person name="Wang Q."/>
            <person name="Wei S."/>
            <person name="Zheng Y."/>
            <person name="Lin W."/>
            <person name="Duan Y."/>
            <person name="Cao H."/>
            <person name="Xiong S."/>
            <person name="Wang X."/>
            <person name="Wei L."/>
            <person name="Li C."/>
            <person name="Ma Q."/>
            <person name="Ju M."/>
            <person name="Zhao R."/>
            <person name="Li G."/>
            <person name="Mu C."/>
            <person name="Tian Q."/>
            <person name="Mei H."/>
            <person name="Zhang T."/>
            <person name="Gao T."/>
            <person name="Zhang H."/>
        </authorList>
    </citation>
    <scope>NUCLEOTIDE SEQUENCE</scope>
    <source>
        <strain evidence="8">G01</strain>
    </source>
</reference>
<name>A0AAW2PD64_9LAMI</name>
<comment type="caution">
    <text evidence="8">The sequence shown here is derived from an EMBL/GenBank/DDBJ whole genome shotgun (WGS) entry which is preliminary data.</text>
</comment>
<dbReference type="AlphaFoldDB" id="A0AAW2PD64"/>
<dbReference type="GO" id="GO:0005886">
    <property type="term" value="C:plasma membrane"/>
    <property type="evidence" value="ECO:0007669"/>
    <property type="project" value="TreeGrafter"/>
</dbReference>
<evidence type="ECO:0000256" key="4">
    <source>
        <dbReference type="ARBA" id="ARBA00023136"/>
    </source>
</evidence>
<evidence type="ECO:0000313" key="8">
    <source>
        <dbReference type="EMBL" id="KAL0354210.1"/>
    </source>
</evidence>
<dbReference type="GO" id="GO:0098542">
    <property type="term" value="P:defense response to other organism"/>
    <property type="evidence" value="ECO:0007669"/>
    <property type="project" value="InterPro"/>
</dbReference>
<evidence type="ECO:0000259" key="7">
    <source>
        <dbReference type="Pfam" id="PF03168"/>
    </source>
</evidence>
<keyword evidence="2 6" id="KW-0812">Transmembrane</keyword>
<feature type="transmembrane region" description="Helical" evidence="6">
    <location>
        <begin position="49"/>
        <end position="72"/>
    </location>
</feature>
<proteinExistence type="predicted"/>
<evidence type="ECO:0000256" key="1">
    <source>
        <dbReference type="ARBA" id="ARBA00004167"/>
    </source>
</evidence>
<comment type="subcellular location">
    <subcellularLocation>
        <location evidence="1">Membrane</location>
        <topology evidence="1">Single-pass membrane protein</topology>
    </subcellularLocation>
</comment>
<evidence type="ECO:0000256" key="6">
    <source>
        <dbReference type="SAM" id="Phobius"/>
    </source>
</evidence>
<dbReference type="InterPro" id="IPR044839">
    <property type="entry name" value="NDR1-like"/>
</dbReference>
<protein>
    <submittedName>
        <fullName evidence="8">NDR1/HIN1-like protein 6</fullName>
    </submittedName>
</protein>
<feature type="domain" description="Late embryogenesis abundant protein LEA-2 subgroup" evidence="7">
    <location>
        <begin position="108"/>
        <end position="192"/>
    </location>
</feature>
<evidence type="ECO:0000256" key="5">
    <source>
        <dbReference type="SAM" id="MobiDB-lite"/>
    </source>
</evidence>
<dbReference type="EMBL" id="JACGWK010000005">
    <property type="protein sequence ID" value="KAL0354210.1"/>
    <property type="molecule type" value="Genomic_DNA"/>
</dbReference>
<keyword evidence="4 6" id="KW-0472">Membrane</keyword>
<reference evidence="8" key="1">
    <citation type="submission" date="2020-06" db="EMBL/GenBank/DDBJ databases">
        <authorList>
            <person name="Li T."/>
            <person name="Hu X."/>
            <person name="Zhang T."/>
            <person name="Song X."/>
            <person name="Zhang H."/>
            <person name="Dai N."/>
            <person name="Sheng W."/>
            <person name="Hou X."/>
            <person name="Wei L."/>
        </authorList>
    </citation>
    <scope>NUCLEOTIDE SEQUENCE</scope>
    <source>
        <strain evidence="8">G01</strain>
        <tissue evidence="8">Leaf</tissue>
    </source>
</reference>
<dbReference type="PANTHER" id="PTHR31234">
    <property type="entry name" value="LATE EMBRYOGENESIS ABUNDANT (LEA) HYDROXYPROLINE-RICH GLYCOPROTEIN FAMILY"/>
    <property type="match status" value="1"/>
</dbReference>
<evidence type="ECO:0000256" key="2">
    <source>
        <dbReference type="ARBA" id="ARBA00022692"/>
    </source>
</evidence>
<accession>A0AAW2PD64</accession>
<dbReference type="SUPFAM" id="SSF117070">
    <property type="entry name" value="LEA14-like"/>
    <property type="match status" value="1"/>
</dbReference>
<organism evidence="8">
    <name type="scientific">Sesamum angustifolium</name>
    <dbReference type="NCBI Taxonomy" id="2727405"/>
    <lineage>
        <taxon>Eukaryota</taxon>
        <taxon>Viridiplantae</taxon>
        <taxon>Streptophyta</taxon>
        <taxon>Embryophyta</taxon>
        <taxon>Tracheophyta</taxon>
        <taxon>Spermatophyta</taxon>
        <taxon>Magnoliopsida</taxon>
        <taxon>eudicotyledons</taxon>
        <taxon>Gunneridae</taxon>
        <taxon>Pentapetalae</taxon>
        <taxon>asterids</taxon>
        <taxon>lamiids</taxon>
        <taxon>Lamiales</taxon>
        <taxon>Pedaliaceae</taxon>
        <taxon>Sesamum</taxon>
    </lineage>
</organism>
<dbReference type="Pfam" id="PF03168">
    <property type="entry name" value="LEA_2"/>
    <property type="match status" value="1"/>
</dbReference>
<dbReference type="PANTHER" id="PTHR31234:SF72">
    <property type="entry name" value="NDR1_HIN1-LIKE PROTEIN 6"/>
    <property type="match status" value="1"/>
</dbReference>
<evidence type="ECO:0000256" key="3">
    <source>
        <dbReference type="ARBA" id="ARBA00022989"/>
    </source>
</evidence>